<evidence type="ECO:0000256" key="2">
    <source>
        <dbReference type="SAM" id="MobiDB-lite"/>
    </source>
</evidence>
<proteinExistence type="predicted"/>
<evidence type="ECO:0000313" key="4">
    <source>
        <dbReference type="EMBL" id="ASV84188.1"/>
    </source>
</evidence>
<gene>
    <name evidence="4" type="ORF">CES85_4980</name>
</gene>
<dbReference type="KEGG" id="och:CES85_4980"/>
<dbReference type="EMBL" id="CP022603">
    <property type="protein sequence ID" value="ASV84188.1"/>
    <property type="molecule type" value="Genomic_DNA"/>
</dbReference>
<evidence type="ECO:0000259" key="3">
    <source>
        <dbReference type="Pfam" id="PF13007"/>
    </source>
</evidence>
<dbReference type="GO" id="GO:0003677">
    <property type="term" value="F:DNA binding"/>
    <property type="evidence" value="ECO:0007669"/>
    <property type="project" value="UniProtKB-KW"/>
</dbReference>
<keyword evidence="1" id="KW-0175">Coiled coil</keyword>
<dbReference type="Proteomes" id="UP000215256">
    <property type="component" value="Chromosome 2"/>
</dbReference>
<reference evidence="4 5" key="1">
    <citation type="submission" date="2017-07" db="EMBL/GenBank/DDBJ databases">
        <title>Phylogenetic study on the rhizospheric bacterium Ochrobactrum sp. A44.</title>
        <authorList>
            <person name="Krzyzanowska D.M."/>
            <person name="Ossowicki A."/>
            <person name="Rajewska M."/>
            <person name="Maciag T."/>
            <person name="Kaczynski Z."/>
            <person name="Czerwicka M."/>
            <person name="Jafra S."/>
        </authorList>
    </citation>
    <scope>NUCLEOTIDE SEQUENCE [LARGE SCALE GENOMIC DNA]</scope>
    <source>
        <strain evidence="4 5">A44</strain>
    </source>
</reference>
<accession>A0A248UBW7</accession>
<keyword evidence="4" id="KW-0238">DNA-binding</keyword>
<organism evidence="4 5">
    <name type="scientific">Ochrobactrum quorumnocens</name>
    <dbReference type="NCBI Taxonomy" id="271865"/>
    <lineage>
        <taxon>Bacteria</taxon>
        <taxon>Pseudomonadati</taxon>
        <taxon>Pseudomonadota</taxon>
        <taxon>Alphaproteobacteria</taxon>
        <taxon>Hyphomicrobiales</taxon>
        <taxon>Brucellaceae</taxon>
        <taxon>Brucella/Ochrobactrum group</taxon>
        <taxon>Ochrobactrum</taxon>
    </lineage>
</organism>
<evidence type="ECO:0000313" key="5">
    <source>
        <dbReference type="Proteomes" id="UP000215256"/>
    </source>
</evidence>
<name>A0A248UBW7_9HYPH</name>
<evidence type="ECO:0000256" key="1">
    <source>
        <dbReference type="SAM" id="Coils"/>
    </source>
</evidence>
<keyword evidence="4" id="KW-0371">Homeobox</keyword>
<dbReference type="AlphaFoldDB" id="A0A248UBW7"/>
<dbReference type="InterPro" id="IPR024463">
    <property type="entry name" value="Transposase_TnpC_homeodom"/>
</dbReference>
<dbReference type="Pfam" id="PF13007">
    <property type="entry name" value="LZ_Tnp_IS66"/>
    <property type="match status" value="1"/>
</dbReference>
<feature type="coiled-coil region" evidence="1">
    <location>
        <begin position="26"/>
        <end position="84"/>
    </location>
</feature>
<feature type="region of interest" description="Disordered" evidence="2">
    <location>
        <begin position="84"/>
        <end position="106"/>
    </location>
</feature>
<protein>
    <submittedName>
        <fullName evidence="4">Transposase C of IS166 homeodomain protein</fullName>
    </submittedName>
</protein>
<feature type="domain" description="Transposase TnpC homeodomain" evidence="3">
    <location>
        <begin position="36"/>
        <end position="115"/>
    </location>
</feature>
<sequence length="134" mass="14805">MQFKLSVERAARQHEQAVVAEKDVFITDLQELIEKLEGQVQEYRRTKFGPKSEKLVPAQMELTLEDLEGAIAETQARITAVEEKMAASTLSPDEAASPRKERKAGALPAGLRRVERVIEPLSIACGCGDMVRIG</sequence>